<gene>
    <name evidence="2" type="ORF">NSPZN2_11262</name>
</gene>
<sequence>MVKRRYLQVLLSGLVCVGLASSLGEGRARAEVTLFDNLGTLHHEITTTSELAQKYFDQGLRLVYAFNHEEAIAAFTEASRLDPEAPMPYWGVALSLGPNINAAIDAKAESRAADAIHKAIARLAQATPRERAYVEALATRYSGKKSPSRKGRDDAYAKAMRRLASEFPDDVDAAVLFAESMMVLRPWDYWRADGRPQPGTEEIVATLEAALERDPNHPGACHYYIHAVEASPDPQRGLACAQRLPSLMPGAGHLVHMPAHIFMRVGRYREASERNANAATVDYEYLRHHPLEGNYASGYYAHNLHFLNASLVMEGRSAEASQVARDLLGKISVDEIVKEPSLEWYAPTLLLTMARFGQWGELIRQPPPPRELRFTTGLWHYVRGLAFAATARFGSAEGELSNLRKSLKAFTKAKTTEGKLSRTLLKVAERVLVGEMAARRGDHEAGIQALREALQLESSLPYSEPPFWFQPVRHNLGAVLLLAGRPGEAEAVYRDDLRVNPENGWALHGLVHSLQAQRKDAAHEEARLRAAWAQADVALTGSRF</sequence>
<dbReference type="InterPro" id="IPR011990">
    <property type="entry name" value="TPR-like_helical_dom_sf"/>
</dbReference>
<proteinExistence type="predicted"/>
<dbReference type="PANTHER" id="PTHR45588:SF1">
    <property type="entry name" value="WW DOMAIN-CONTAINING PROTEIN"/>
    <property type="match status" value="1"/>
</dbReference>
<evidence type="ECO:0000313" key="3">
    <source>
        <dbReference type="Proteomes" id="UP000675880"/>
    </source>
</evidence>
<keyword evidence="1" id="KW-0802">TPR repeat</keyword>
<dbReference type="PROSITE" id="PS50005">
    <property type="entry name" value="TPR"/>
    <property type="match status" value="1"/>
</dbReference>
<dbReference type="SUPFAM" id="SSF48452">
    <property type="entry name" value="TPR-like"/>
    <property type="match status" value="1"/>
</dbReference>
<dbReference type="Proteomes" id="UP000675880">
    <property type="component" value="Unassembled WGS sequence"/>
</dbReference>
<dbReference type="EMBL" id="CAJNBJ010000001">
    <property type="protein sequence ID" value="CAE6711983.1"/>
    <property type="molecule type" value="Genomic_DNA"/>
</dbReference>
<dbReference type="RefSeq" id="WP_213041032.1">
    <property type="nucleotide sequence ID" value="NZ_CAJNBJ010000001.1"/>
</dbReference>
<dbReference type="SMART" id="SM00028">
    <property type="entry name" value="TPR"/>
    <property type="match status" value="3"/>
</dbReference>
<organism evidence="2 3">
    <name type="scientific">Nitrospira defluvii</name>
    <dbReference type="NCBI Taxonomy" id="330214"/>
    <lineage>
        <taxon>Bacteria</taxon>
        <taxon>Pseudomonadati</taxon>
        <taxon>Nitrospirota</taxon>
        <taxon>Nitrospiria</taxon>
        <taxon>Nitrospirales</taxon>
        <taxon>Nitrospiraceae</taxon>
        <taxon>Nitrospira</taxon>
    </lineage>
</organism>
<dbReference type="PANTHER" id="PTHR45588">
    <property type="entry name" value="TPR DOMAIN-CONTAINING PROTEIN"/>
    <property type="match status" value="1"/>
</dbReference>
<keyword evidence="3" id="KW-1185">Reference proteome</keyword>
<dbReference type="Gene3D" id="1.25.40.10">
    <property type="entry name" value="Tetratricopeptide repeat domain"/>
    <property type="match status" value="2"/>
</dbReference>
<accession>A0ABM8QRX7</accession>
<feature type="repeat" description="TPR" evidence="1">
    <location>
        <begin position="52"/>
        <end position="85"/>
    </location>
</feature>
<name>A0ABM8QRX7_9BACT</name>
<comment type="caution">
    <text evidence="2">The sequence shown here is derived from an EMBL/GenBank/DDBJ whole genome shotgun (WGS) entry which is preliminary data.</text>
</comment>
<evidence type="ECO:0000313" key="2">
    <source>
        <dbReference type="EMBL" id="CAE6711983.1"/>
    </source>
</evidence>
<dbReference type="InterPro" id="IPR019734">
    <property type="entry name" value="TPR_rpt"/>
</dbReference>
<evidence type="ECO:0008006" key="4">
    <source>
        <dbReference type="Google" id="ProtNLM"/>
    </source>
</evidence>
<protein>
    <recommendedName>
        <fullName evidence="4">Tetratricopeptide repeat protein</fullName>
    </recommendedName>
</protein>
<evidence type="ECO:0000256" key="1">
    <source>
        <dbReference type="PROSITE-ProRule" id="PRU00339"/>
    </source>
</evidence>
<reference evidence="2 3" key="1">
    <citation type="submission" date="2021-02" db="EMBL/GenBank/DDBJ databases">
        <authorList>
            <person name="Han P."/>
        </authorList>
    </citation>
    <scope>NUCLEOTIDE SEQUENCE [LARGE SCALE GENOMIC DNA]</scope>
    <source>
        <strain evidence="2">Candidatus Nitrospira sp. ZN2</strain>
    </source>
</reference>